<dbReference type="InterPro" id="IPR011990">
    <property type="entry name" value="TPR-like_helical_dom_sf"/>
</dbReference>
<dbReference type="EMBL" id="QPMM01000015">
    <property type="protein sequence ID" value="RFS19145.1"/>
    <property type="molecule type" value="Genomic_DNA"/>
</dbReference>
<feature type="repeat" description="TPR" evidence="1">
    <location>
        <begin position="52"/>
        <end position="85"/>
    </location>
</feature>
<dbReference type="AlphaFoldDB" id="A0A3E1Y388"/>
<name>A0A3E1Y388_9BACT</name>
<comment type="caution">
    <text evidence="2">The sequence shown here is derived from an EMBL/GenBank/DDBJ whole genome shotgun (WGS) entry which is preliminary data.</text>
</comment>
<evidence type="ECO:0000256" key="1">
    <source>
        <dbReference type="PROSITE-ProRule" id="PRU00339"/>
    </source>
</evidence>
<keyword evidence="3" id="KW-1185">Reference proteome</keyword>
<reference evidence="2 3" key="1">
    <citation type="submission" date="2018-07" db="EMBL/GenBank/DDBJ databases">
        <title>Chitinophaga K2CV101002-2 sp. nov., isolated from a monsoon evergreen broad-leaved forest soil.</title>
        <authorList>
            <person name="Lv Y."/>
        </authorList>
    </citation>
    <scope>NUCLEOTIDE SEQUENCE [LARGE SCALE GENOMIC DNA]</scope>
    <source>
        <strain evidence="2 3">GDMCC 1.1288</strain>
    </source>
</reference>
<dbReference type="Pfam" id="PF13181">
    <property type="entry name" value="TPR_8"/>
    <property type="match status" value="1"/>
</dbReference>
<dbReference type="PROSITE" id="PS50005">
    <property type="entry name" value="TPR"/>
    <property type="match status" value="1"/>
</dbReference>
<evidence type="ECO:0000313" key="3">
    <source>
        <dbReference type="Proteomes" id="UP000260644"/>
    </source>
</evidence>
<sequence>MDRIAQIKQLLLATPNDSFLKHALALEYMKLNDDVTAQQLFEELLAYEPSYVGSYYQLGKLFERKNDKEAAIRTYEKGMEMAKAANERHALNELRSAYEELVY</sequence>
<gene>
    <name evidence="2" type="ORF">DVR12_24535</name>
</gene>
<organism evidence="2 3">
    <name type="scientific">Chitinophaga silvatica</name>
    <dbReference type="NCBI Taxonomy" id="2282649"/>
    <lineage>
        <taxon>Bacteria</taxon>
        <taxon>Pseudomonadati</taxon>
        <taxon>Bacteroidota</taxon>
        <taxon>Chitinophagia</taxon>
        <taxon>Chitinophagales</taxon>
        <taxon>Chitinophagaceae</taxon>
        <taxon>Chitinophaga</taxon>
    </lineage>
</organism>
<dbReference type="RefSeq" id="WP_116978460.1">
    <property type="nucleotide sequence ID" value="NZ_QPMM01000015.1"/>
</dbReference>
<dbReference type="Proteomes" id="UP000260644">
    <property type="component" value="Unassembled WGS sequence"/>
</dbReference>
<dbReference type="InterPro" id="IPR019734">
    <property type="entry name" value="TPR_rpt"/>
</dbReference>
<dbReference type="OrthoDB" id="1524733at2"/>
<evidence type="ECO:0000313" key="2">
    <source>
        <dbReference type="EMBL" id="RFS19145.1"/>
    </source>
</evidence>
<dbReference type="Gene3D" id="1.25.40.10">
    <property type="entry name" value="Tetratricopeptide repeat domain"/>
    <property type="match status" value="1"/>
</dbReference>
<keyword evidence="1" id="KW-0802">TPR repeat</keyword>
<accession>A0A3E1Y388</accession>
<protein>
    <submittedName>
        <fullName evidence="2">Uncharacterized protein</fullName>
    </submittedName>
</protein>
<dbReference type="SUPFAM" id="SSF48452">
    <property type="entry name" value="TPR-like"/>
    <property type="match status" value="1"/>
</dbReference>
<proteinExistence type="predicted"/>